<evidence type="ECO:0000313" key="4">
    <source>
        <dbReference type="Proteomes" id="UP000663828"/>
    </source>
</evidence>
<name>A0A816HVS9_ADIRI</name>
<feature type="non-terminal residue" evidence="3">
    <location>
        <position position="146"/>
    </location>
</feature>
<gene>
    <name evidence="3" type="ORF">XAT740_LOCUS64150</name>
</gene>
<dbReference type="InterPro" id="IPR015915">
    <property type="entry name" value="Kelch-typ_b-propeller"/>
</dbReference>
<keyword evidence="4" id="KW-1185">Reference proteome</keyword>
<dbReference type="Pfam" id="PF01344">
    <property type="entry name" value="Kelch_1"/>
    <property type="match status" value="1"/>
</dbReference>
<dbReference type="PANTHER" id="PTHR46344:SF27">
    <property type="entry name" value="KELCH REPEAT SUPERFAMILY PROTEIN"/>
    <property type="match status" value="1"/>
</dbReference>
<dbReference type="Proteomes" id="UP000663828">
    <property type="component" value="Unassembled WGS sequence"/>
</dbReference>
<evidence type="ECO:0008006" key="5">
    <source>
        <dbReference type="Google" id="ProtNLM"/>
    </source>
</evidence>
<keyword evidence="2" id="KW-0677">Repeat</keyword>
<keyword evidence="1" id="KW-0880">Kelch repeat</keyword>
<evidence type="ECO:0000256" key="1">
    <source>
        <dbReference type="ARBA" id="ARBA00022441"/>
    </source>
</evidence>
<dbReference type="SMART" id="SM00612">
    <property type="entry name" value="Kelch"/>
    <property type="match status" value="2"/>
</dbReference>
<reference evidence="3" key="1">
    <citation type="submission" date="2021-02" db="EMBL/GenBank/DDBJ databases">
        <authorList>
            <person name="Nowell W R."/>
        </authorList>
    </citation>
    <scope>NUCLEOTIDE SEQUENCE</scope>
</reference>
<organism evidence="3 4">
    <name type="scientific">Adineta ricciae</name>
    <name type="common">Rotifer</name>
    <dbReference type="NCBI Taxonomy" id="249248"/>
    <lineage>
        <taxon>Eukaryota</taxon>
        <taxon>Metazoa</taxon>
        <taxon>Spiralia</taxon>
        <taxon>Gnathifera</taxon>
        <taxon>Rotifera</taxon>
        <taxon>Eurotatoria</taxon>
        <taxon>Bdelloidea</taxon>
        <taxon>Adinetida</taxon>
        <taxon>Adinetidae</taxon>
        <taxon>Adineta</taxon>
    </lineage>
</organism>
<dbReference type="SUPFAM" id="SSF117281">
    <property type="entry name" value="Kelch motif"/>
    <property type="match status" value="1"/>
</dbReference>
<dbReference type="InterPro" id="IPR006652">
    <property type="entry name" value="Kelch_1"/>
</dbReference>
<dbReference type="EMBL" id="CAJNOR010021484">
    <property type="protein sequence ID" value="CAF1691348.1"/>
    <property type="molecule type" value="Genomic_DNA"/>
</dbReference>
<protein>
    <recommendedName>
        <fullName evidence="5">Galactose oxidase</fullName>
    </recommendedName>
</protein>
<sequence>DTWITTGSMNHQRSHHTATLLKNGKVLVTGGYYDISCNIFVRNDELYNPSTGTWRNTDKMSNIYHTTILLSNGKVLMAGGLPAVSSQLYDPLTGTWNKTGPMSDWRQGHSASLLKNGSVLVAGGHQNNWRLFNAELYDPSTGTWKS</sequence>
<proteinExistence type="predicted"/>
<dbReference type="InterPro" id="IPR037293">
    <property type="entry name" value="Gal_Oxidase_central_sf"/>
</dbReference>
<feature type="non-terminal residue" evidence="3">
    <location>
        <position position="1"/>
    </location>
</feature>
<dbReference type="PANTHER" id="PTHR46344">
    <property type="entry name" value="OS02G0202900 PROTEIN"/>
    <property type="match status" value="1"/>
</dbReference>
<evidence type="ECO:0000313" key="3">
    <source>
        <dbReference type="EMBL" id="CAF1691348.1"/>
    </source>
</evidence>
<evidence type="ECO:0000256" key="2">
    <source>
        <dbReference type="ARBA" id="ARBA00022737"/>
    </source>
</evidence>
<comment type="caution">
    <text evidence="3">The sequence shown here is derived from an EMBL/GenBank/DDBJ whole genome shotgun (WGS) entry which is preliminary data.</text>
</comment>
<accession>A0A816HVS9</accession>
<dbReference type="Gene3D" id="2.130.10.80">
    <property type="entry name" value="Galactose oxidase/kelch, beta-propeller"/>
    <property type="match status" value="2"/>
</dbReference>
<dbReference type="AlphaFoldDB" id="A0A816HVS9"/>